<evidence type="ECO:0000256" key="1">
    <source>
        <dbReference type="SAM" id="MobiDB-lite"/>
    </source>
</evidence>
<sequence>MSQPIQNSPSSNSELPPTPTDFVPPSFLTAPEQFDLQEKEPQTVSKAEFEEKVNLLWKALGDSQREKYEMRAKMEKMTLQMMQMDRRMQEKEQRDAEFNKSLRKTLTRMNRKKEEQLQKMDAEIKKEFFMIQKKLDEKADKGKL</sequence>
<organism evidence="2 3">
    <name type="scientific">Oikopleura dioica</name>
    <name type="common">Tunicate</name>
    <dbReference type="NCBI Taxonomy" id="34765"/>
    <lineage>
        <taxon>Eukaryota</taxon>
        <taxon>Metazoa</taxon>
        <taxon>Chordata</taxon>
        <taxon>Tunicata</taxon>
        <taxon>Appendicularia</taxon>
        <taxon>Copelata</taxon>
        <taxon>Oikopleuridae</taxon>
        <taxon>Oikopleura</taxon>
    </lineage>
</organism>
<feature type="region of interest" description="Disordered" evidence="1">
    <location>
        <begin position="1"/>
        <end position="27"/>
    </location>
</feature>
<feature type="compositionally biased region" description="Basic and acidic residues" evidence="1">
    <location>
        <begin position="85"/>
        <end position="100"/>
    </location>
</feature>
<name>A0ABN7S859_OIKDI</name>
<accession>A0ABN7S859</accession>
<evidence type="ECO:0000313" key="2">
    <source>
        <dbReference type="EMBL" id="CAG5090274.1"/>
    </source>
</evidence>
<protein>
    <submittedName>
        <fullName evidence="2">Oidioi.mRNA.OKI2018_I69.PAR.g12536.t1.cds</fullName>
    </submittedName>
</protein>
<dbReference type="EMBL" id="OU015568">
    <property type="protein sequence ID" value="CAG5090274.1"/>
    <property type="molecule type" value="Genomic_DNA"/>
</dbReference>
<dbReference type="Proteomes" id="UP001158576">
    <property type="component" value="Chromosome PAR"/>
</dbReference>
<gene>
    <name evidence="2" type="ORF">OKIOD_LOCUS4094</name>
</gene>
<evidence type="ECO:0000313" key="3">
    <source>
        <dbReference type="Proteomes" id="UP001158576"/>
    </source>
</evidence>
<proteinExistence type="predicted"/>
<keyword evidence="3" id="KW-1185">Reference proteome</keyword>
<feature type="compositionally biased region" description="Low complexity" evidence="1">
    <location>
        <begin position="1"/>
        <end position="13"/>
    </location>
</feature>
<feature type="compositionally biased region" description="Basic residues" evidence="1">
    <location>
        <begin position="101"/>
        <end position="111"/>
    </location>
</feature>
<feature type="region of interest" description="Disordered" evidence="1">
    <location>
        <begin position="85"/>
        <end position="114"/>
    </location>
</feature>
<reference evidence="2 3" key="1">
    <citation type="submission" date="2021-04" db="EMBL/GenBank/DDBJ databases">
        <authorList>
            <person name="Bliznina A."/>
        </authorList>
    </citation>
    <scope>NUCLEOTIDE SEQUENCE [LARGE SCALE GENOMIC DNA]</scope>
</reference>